<organism evidence="1">
    <name type="scientific">Boseongicola sp. SB0664_bin_43</name>
    <dbReference type="NCBI Taxonomy" id="2604844"/>
    <lineage>
        <taxon>Bacteria</taxon>
        <taxon>Pseudomonadati</taxon>
        <taxon>Pseudomonadota</taxon>
        <taxon>Alphaproteobacteria</taxon>
        <taxon>Rhodobacterales</taxon>
        <taxon>Paracoccaceae</taxon>
        <taxon>Boseongicola</taxon>
    </lineage>
</organism>
<reference evidence="1" key="1">
    <citation type="submission" date="2019-09" db="EMBL/GenBank/DDBJ databases">
        <title>Characterisation of the sponge microbiome using genome-centric metagenomics.</title>
        <authorList>
            <person name="Engelberts J.P."/>
            <person name="Robbins S.J."/>
            <person name="De Goeij J.M."/>
            <person name="Aranda M."/>
            <person name="Bell S.C."/>
            <person name="Webster N.S."/>
        </authorList>
    </citation>
    <scope>NUCLEOTIDE SEQUENCE</scope>
    <source>
        <strain evidence="1">SB0664_bin_43</strain>
    </source>
</reference>
<dbReference type="AlphaFoldDB" id="A0A6B0Y1H3"/>
<comment type="caution">
    <text evidence="1">The sequence shown here is derived from an EMBL/GenBank/DDBJ whole genome shotgun (WGS) entry which is preliminary data.</text>
</comment>
<dbReference type="EMBL" id="VXRY01000516">
    <property type="protein sequence ID" value="MXY34884.1"/>
    <property type="molecule type" value="Genomic_DNA"/>
</dbReference>
<name>A0A6B0Y1H3_9RHOB</name>
<proteinExistence type="predicted"/>
<evidence type="ECO:0000313" key="1">
    <source>
        <dbReference type="EMBL" id="MXY34884.1"/>
    </source>
</evidence>
<sequence length="65" mass="7404">MLLFYAVENLDMATLASEDISRMEWRATAGNHQIDRMTSVLPSDCVIKSDLEEFSPLTVYSTGFW</sequence>
<accession>A0A6B0Y1H3</accession>
<gene>
    <name evidence="1" type="ORF">F4Y60_12525</name>
</gene>
<protein>
    <submittedName>
        <fullName evidence="1">Uncharacterized protein</fullName>
    </submittedName>
</protein>